<accession>X1CDS2</accession>
<evidence type="ECO:0000313" key="1">
    <source>
        <dbReference type="EMBL" id="GAH05782.1"/>
    </source>
</evidence>
<feature type="non-terminal residue" evidence="1">
    <location>
        <position position="1"/>
    </location>
</feature>
<organism evidence="1">
    <name type="scientific">marine sediment metagenome</name>
    <dbReference type="NCBI Taxonomy" id="412755"/>
    <lineage>
        <taxon>unclassified sequences</taxon>
        <taxon>metagenomes</taxon>
        <taxon>ecological metagenomes</taxon>
    </lineage>
</organism>
<name>X1CDS2_9ZZZZ</name>
<gene>
    <name evidence="1" type="ORF">S01H4_60670</name>
</gene>
<proteinExistence type="predicted"/>
<sequence>DDPVKRITQAIKEAKPIRKVQEQIYSKERGMLAI</sequence>
<protein>
    <submittedName>
        <fullName evidence="1">Uncharacterized protein</fullName>
    </submittedName>
</protein>
<dbReference type="EMBL" id="BART01035827">
    <property type="protein sequence ID" value="GAH05782.1"/>
    <property type="molecule type" value="Genomic_DNA"/>
</dbReference>
<comment type="caution">
    <text evidence="1">The sequence shown here is derived from an EMBL/GenBank/DDBJ whole genome shotgun (WGS) entry which is preliminary data.</text>
</comment>
<dbReference type="AlphaFoldDB" id="X1CDS2"/>
<reference evidence="1" key="1">
    <citation type="journal article" date="2014" name="Front. Microbiol.">
        <title>High frequency of phylogenetically diverse reductive dehalogenase-homologous genes in deep subseafloor sedimentary metagenomes.</title>
        <authorList>
            <person name="Kawai M."/>
            <person name="Futagami T."/>
            <person name="Toyoda A."/>
            <person name="Takaki Y."/>
            <person name="Nishi S."/>
            <person name="Hori S."/>
            <person name="Arai W."/>
            <person name="Tsubouchi T."/>
            <person name="Morono Y."/>
            <person name="Uchiyama I."/>
            <person name="Ito T."/>
            <person name="Fujiyama A."/>
            <person name="Inagaki F."/>
            <person name="Takami H."/>
        </authorList>
    </citation>
    <scope>NUCLEOTIDE SEQUENCE</scope>
    <source>
        <strain evidence="1">Expedition CK06-06</strain>
    </source>
</reference>